<evidence type="ECO:0000313" key="2">
    <source>
        <dbReference type="Proteomes" id="UP000600865"/>
    </source>
</evidence>
<dbReference type="InterPro" id="IPR050767">
    <property type="entry name" value="Sel1_AlgK"/>
</dbReference>
<dbReference type="InterPro" id="IPR011990">
    <property type="entry name" value="TPR-like_helical_dom_sf"/>
</dbReference>
<dbReference type="SUPFAM" id="SSF81901">
    <property type="entry name" value="HCP-like"/>
    <property type="match status" value="2"/>
</dbReference>
<dbReference type="RefSeq" id="WP_189583151.1">
    <property type="nucleotide sequence ID" value="NZ_BMYV01000001.1"/>
</dbReference>
<sequence>MFGRLVPSGWARRGSITLVCALFGTFSPAVSLTAYASPTLSNPAEIETNFEAALSAFNSGRFTEALSLSETAANLGSSDAAVMAGYILRYGKAGRTDMMAARSWYEKATVKGHPDALVALGEMGIRGQGGLTKTDAVSYLTRAADAGRTDAMRALSDLYRTGQGVSSDADESQRLLKQASQSFDTEATKRLGDSLFESDPKTALKHYEAAAKAGNIEAAYIAGVMYAENFEIRPDSDRSAALLRQAALGGHAAAMADYGLLVYQGYGAEKSIEAAAEWFRKSAEGGDAEGQFLYAFTLAKGEGVSQNLEDAYYWVLKSGESAVDEYDADKRALRERLEANVDGAILARARAKL</sequence>
<dbReference type="InterPro" id="IPR006597">
    <property type="entry name" value="Sel1-like"/>
</dbReference>
<accession>A0A918NDK3</accession>
<dbReference type="Gene3D" id="1.25.40.10">
    <property type="entry name" value="Tetratricopeptide repeat domain"/>
    <property type="match status" value="2"/>
</dbReference>
<protein>
    <recommendedName>
        <fullName evidence="3">Sel1 repeat family protein</fullName>
    </recommendedName>
</protein>
<keyword evidence="2" id="KW-1185">Reference proteome</keyword>
<dbReference type="Proteomes" id="UP000600865">
    <property type="component" value="Unassembled WGS sequence"/>
</dbReference>
<dbReference type="PANTHER" id="PTHR11102:SF160">
    <property type="entry name" value="ERAD-ASSOCIATED E3 UBIQUITIN-PROTEIN LIGASE COMPONENT HRD3"/>
    <property type="match status" value="1"/>
</dbReference>
<gene>
    <name evidence="1" type="ORF">GCM10011309_13650</name>
</gene>
<comment type="caution">
    <text evidence="1">The sequence shown here is derived from an EMBL/GenBank/DDBJ whole genome shotgun (WGS) entry which is preliminary data.</text>
</comment>
<evidence type="ECO:0000313" key="1">
    <source>
        <dbReference type="EMBL" id="GGX64694.1"/>
    </source>
</evidence>
<organism evidence="1 2">
    <name type="scientific">Litorimonas cladophorae</name>
    <dbReference type="NCBI Taxonomy" id="1220491"/>
    <lineage>
        <taxon>Bacteria</taxon>
        <taxon>Pseudomonadati</taxon>
        <taxon>Pseudomonadota</taxon>
        <taxon>Alphaproteobacteria</taxon>
        <taxon>Maricaulales</taxon>
        <taxon>Robiginitomaculaceae</taxon>
    </lineage>
</organism>
<proteinExistence type="predicted"/>
<dbReference type="AlphaFoldDB" id="A0A918NDK3"/>
<dbReference type="Pfam" id="PF08238">
    <property type="entry name" value="Sel1"/>
    <property type="match status" value="7"/>
</dbReference>
<dbReference type="PANTHER" id="PTHR11102">
    <property type="entry name" value="SEL-1-LIKE PROTEIN"/>
    <property type="match status" value="1"/>
</dbReference>
<reference evidence="1 2" key="1">
    <citation type="journal article" date="2014" name="Int. J. Syst. Evol. Microbiol.">
        <title>Complete genome sequence of Corynebacterium casei LMG S-19264T (=DSM 44701T), isolated from a smear-ripened cheese.</title>
        <authorList>
            <consortium name="US DOE Joint Genome Institute (JGI-PGF)"/>
            <person name="Walter F."/>
            <person name="Albersmeier A."/>
            <person name="Kalinowski J."/>
            <person name="Ruckert C."/>
        </authorList>
    </citation>
    <scope>NUCLEOTIDE SEQUENCE [LARGE SCALE GENOMIC DNA]</scope>
    <source>
        <strain evidence="1 2">KCTC 23968</strain>
    </source>
</reference>
<evidence type="ECO:0008006" key="3">
    <source>
        <dbReference type="Google" id="ProtNLM"/>
    </source>
</evidence>
<dbReference type="SMART" id="SM00671">
    <property type="entry name" value="SEL1"/>
    <property type="match status" value="7"/>
</dbReference>
<name>A0A918NDK3_9PROT</name>
<dbReference type="EMBL" id="BMYV01000001">
    <property type="protein sequence ID" value="GGX64694.1"/>
    <property type="molecule type" value="Genomic_DNA"/>
</dbReference>